<dbReference type="Pfam" id="PF23310">
    <property type="entry name" value="TPR_27"/>
    <property type="match status" value="1"/>
</dbReference>
<protein>
    <recommendedName>
        <fullName evidence="1">F-box domain-containing protein</fullName>
    </recommendedName>
</protein>
<dbReference type="EMBL" id="CACVBM020001274">
    <property type="protein sequence ID" value="CAA7043297.1"/>
    <property type="molecule type" value="Genomic_DNA"/>
</dbReference>
<comment type="caution">
    <text evidence="2">The sequence shown here is derived from an EMBL/GenBank/DDBJ whole genome shotgun (WGS) entry which is preliminary data.</text>
</comment>
<dbReference type="InterPro" id="IPR057136">
    <property type="entry name" value="At2g35280_TPR_dom"/>
</dbReference>
<keyword evidence="3" id="KW-1185">Reference proteome</keyword>
<dbReference type="InterPro" id="IPR011990">
    <property type="entry name" value="TPR-like_helical_dom_sf"/>
</dbReference>
<dbReference type="InterPro" id="IPR036047">
    <property type="entry name" value="F-box-like_dom_sf"/>
</dbReference>
<dbReference type="OrthoDB" id="1865546at2759"/>
<gene>
    <name evidence="2" type="ORF">MERR_LOCUS30532</name>
</gene>
<proteinExistence type="predicted"/>
<dbReference type="PROSITE" id="PS50181">
    <property type="entry name" value="FBOX"/>
    <property type="match status" value="1"/>
</dbReference>
<dbReference type="PANTHER" id="PTHR33784:SF10">
    <property type="entry name" value="F-BOX PROTEIN"/>
    <property type="match status" value="1"/>
</dbReference>
<accession>A0A6D2JTX6</accession>
<evidence type="ECO:0000313" key="2">
    <source>
        <dbReference type="EMBL" id="CAA7043297.1"/>
    </source>
</evidence>
<dbReference type="Gene3D" id="1.25.40.10">
    <property type="entry name" value="Tetratricopeptide repeat domain"/>
    <property type="match status" value="1"/>
</dbReference>
<dbReference type="AlphaFoldDB" id="A0A6D2JTX6"/>
<name>A0A6D2JTX6_9BRAS</name>
<organism evidence="2 3">
    <name type="scientific">Microthlaspi erraticum</name>
    <dbReference type="NCBI Taxonomy" id="1685480"/>
    <lineage>
        <taxon>Eukaryota</taxon>
        <taxon>Viridiplantae</taxon>
        <taxon>Streptophyta</taxon>
        <taxon>Embryophyta</taxon>
        <taxon>Tracheophyta</taxon>
        <taxon>Spermatophyta</taxon>
        <taxon>Magnoliopsida</taxon>
        <taxon>eudicotyledons</taxon>
        <taxon>Gunneridae</taxon>
        <taxon>Pentapetalae</taxon>
        <taxon>rosids</taxon>
        <taxon>malvids</taxon>
        <taxon>Brassicales</taxon>
        <taxon>Brassicaceae</taxon>
        <taxon>Coluteocarpeae</taxon>
        <taxon>Microthlaspi</taxon>
    </lineage>
</organism>
<evidence type="ECO:0000313" key="3">
    <source>
        <dbReference type="Proteomes" id="UP000467841"/>
    </source>
</evidence>
<dbReference type="SUPFAM" id="SSF81383">
    <property type="entry name" value="F-box domain"/>
    <property type="match status" value="1"/>
</dbReference>
<evidence type="ECO:0000259" key="1">
    <source>
        <dbReference type="PROSITE" id="PS50181"/>
    </source>
</evidence>
<dbReference type="Proteomes" id="UP000467841">
    <property type="component" value="Unassembled WGS sequence"/>
</dbReference>
<reference evidence="2" key="1">
    <citation type="submission" date="2020-01" db="EMBL/GenBank/DDBJ databases">
        <authorList>
            <person name="Mishra B."/>
        </authorList>
    </citation>
    <scope>NUCLEOTIDE SEQUENCE [LARGE SCALE GENOMIC DNA]</scope>
</reference>
<dbReference type="InterPro" id="IPR001810">
    <property type="entry name" value="F-box_dom"/>
</dbReference>
<feature type="domain" description="F-box" evidence="1">
    <location>
        <begin position="20"/>
        <end position="69"/>
    </location>
</feature>
<dbReference type="SUPFAM" id="SSF81901">
    <property type="entry name" value="HCP-like"/>
    <property type="match status" value="1"/>
</dbReference>
<sequence length="264" mass="30364">MVSSSSSPSFKKSSHKAATKISLNSLPNDLLVEISLHVASSSITEIHNLQLVSKSCQRFCNDRYVFHRLSLREIPLFPWHHHNRANFSKFFNRCLKNENPEALYRQGLIDCFHLDNNDEQNNINRGIACLSKAAKKGNQEAQFVYGMILICLAEKTKQKGFKILSSLIKPSLSSTVKELEEIRQKVRDNVLWRGKPKMKILKSLYVHENCNCDGRTKKFLAKQTDMLLSKIWFSNGEDNNDMVTSSACETCLWHHQLQLFFDDI</sequence>
<dbReference type="InterPro" id="IPR040338">
    <property type="entry name" value="At1g67623-like"/>
</dbReference>
<dbReference type="PANTHER" id="PTHR33784">
    <property type="entry name" value="OS05G0482100 PROTEIN"/>
    <property type="match status" value="1"/>
</dbReference>